<evidence type="ECO:0000313" key="2">
    <source>
        <dbReference type="Proteomes" id="UP000298061"/>
    </source>
</evidence>
<dbReference type="AlphaFoldDB" id="A0A4Y9ZK35"/>
<gene>
    <name evidence="1" type="ORF">EWM64_g10004</name>
</gene>
<dbReference type="EMBL" id="SFCI01002369">
    <property type="protein sequence ID" value="TFY74008.1"/>
    <property type="molecule type" value="Genomic_DNA"/>
</dbReference>
<reference evidence="1 2" key="1">
    <citation type="submission" date="2019-02" db="EMBL/GenBank/DDBJ databases">
        <title>Genome sequencing of the rare red list fungi Hericium alpestre (H. flagellum).</title>
        <authorList>
            <person name="Buettner E."/>
            <person name="Kellner H."/>
        </authorList>
    </citation>
    <scope>NUCLEOTIDE SEQUENCE [LARGE SCALE GENOMIC DNA]</scope>
    <source>
        <strain evidence="1 2">DSM 108284</strain>
    </source>
</reference>
<evidence type="ECO:0000313" key="1">
    <source>
        <dbReference type="EMBL" id="TFY74008.1"/>
    </source>
</evidence>
<organism evidence="1 2">
    <name type="scientific">Hericium alpestre</name>
    <dbReference type="NCBI Taxonomy" id="135208"/>
    <lineage>
        <taxon>Eukaryota</taxon>
        <taxon>Fungi</taxon>
        <taxon>Dikarya</taxon>
        <taxon>Basidiomycota</taxon>
        <taxon>Agaricomycotina</taxon>
        <taxon>Agaricomycetes</taxon>
        <taxon>Russulales</taxon>
        <taxon>Hericiaceae</taxon>
        <taxon>Hericium</taxon>
    </lineage>
</organism>
<dbReference type="STRING" id="135208.A0A4Y9ZK35"/>
<dbReference type="OrthoDB" id="2436145at2759"/>
<protein>
    <submittedName>
        <fullName evidence="1">Uncharacterized protein</fullName>
    </submittedName>
</protein>
<accession>A0A4Y9ZK35</accession>
<sequence>MNDNLKAFARWEVDYEGRVVRSTVCHRLMANRDSQICNTCGKVAQDPSFKDAVHRKILESRLLPEKQKDILAKRVKFAPYTYRDVEGRYLKKIFKDPLVVDILNHLKRDESTDCFLKLYKYAIDGNLKGHQTFIQICDYGQHYPEDYLNFMTLLRSHGQNSSRQYAIVTVQICGPSSCHLQTLVAKSSDALQNPALVFENMARVKHFVDAVRFFSPISVAGDCTKVHPWLAYSTSFSTRHIIGSTLPLDECAVKDSKDVDKIVDNIKSSKSVASQVRAILAKIPLPIILPVVVVLLPTTGSDTASGIHEHHMLILCMAAQLSLPIVSFAADGAASELAAQVLMDSEKSELPPMVYEHATYGIFIKAIIFPKTGPLVSITDPSHAMKTGHNQPQHSTHNASFGNSCVVNNMLIEVYKTGTAGLQLADVKNVDKQDDGAA</sequence>
<dbReference type="Proteomes" id="UP000298061">
    <property type="component" value="Unassembled WGS sequence"/>
</dbReference>
<comment type="caution">
    <text evidence="1">The sequence shown here is derived from an EMBL/GenBank/DDBJ whole genome shotgun (WGS) entry which is preliminary data.</text>
</comment>
<keyword evidence="2" id="KW-1185">Reference proteome</keyword>
<name>A0A4Y9ZK35_9AGAM</name>
<proteinExistence type="predicted"/>